<dbReference type="Proteomes" id="UP001268036">
    <property type="component" value="Unassembled WGS sequence"/>
</dbReference>
<feature type="transmembrane region" description="Helical" evidence="2">
    <location>
        <begin position="445"/>
        <end position="461"/>
    </location>
</feature>
<keyword evidence="2" id="KW-0472">Membrane</keyword>
<feature type="transmembrane region" description="Helical" evidence="2">
    <location>
        <begin position="544"/>
        <end position="562"/>
    </location>
</feature>
<comment type="caution">
    <text evidence="4">The sequence shown here is derived from an EMBL/GenBank/DDBJ whole genome shotgun (WGS) entry which is preliminary data.</text>
</comment>
<feature type="transmembrane region" description="Helical" evidence="2">
    <location>
        <begin position="473"/>
        <end position="492"/>
    </location>
</feature>
<protein>
    <recommendedName>
        <fullName evidence="3">J domain-containing protein</fullName>
    </recommendedName>
</protein>
<dbReference type="RefSeq" id="WP_309756801.1">
    <property type="nucleotide sequence ID" value="NZ_JAVJAF010000001.1"/>
</dbReference>
<proteinExistence type="predicted"/>
<sequence>MSLDLLELTQAASERELKRAYARLLKIHRPDEDPAAFQRLRQAYERTLAELQHAVDLDEEERTCAPATTLTELPPTVRFEPATPQSALVVPAAPAMPASATEPPVPVVPVKPAAPAAPIASIPRLADDWIPEEPRRVEALLEGDLDQGWEEARRSGLEHAFQLGLLQLCLADASFDRLDWARANLGWLTPGQPDYLGPAEAAFLASKLATRVLEQVRQALEHGREIEADRLLRAALADAWLQPLDQCSQFQTWMFELLERSGRWTPAFFDRLCALNGWSEERGHLPCSPERWAAIMHRCHAFALEASLRDQLAAPAKTPVQRATWFLFADLSDGQRRRWADEFTAEDWQACEDLAYDVADHPQLSTVLQSPYLAGWHAWKPRGGYWRWGYVYVWAMLSLTLSITQVKDPRHILEESLSILLLGPFFLVPLLLIVAYWLMHLWTDLTRLLASVDVALSAFLLPKYLTRRGSGVLMLRHVFPSLIPAGLVYLWSKTLPPPLGLVLALITVLGAVHFANVVTRGDSPASWVESGLYRLLRHRRRMKQVLAIFAGLVTLIVLRLVFR</sequence>
<accession>A0AAJ2BJR2</accession>
<evidence type="ECO:0000313" key="4">
    <source>
        <dbReference type="EMBL" id="MDR6233665.1"/>
    </source>
</evidence>
<keyword evidence="2" id="KW-1133">Transmembrane helix</keyword>
<gene>
    <name evidence="4" type="ORF">QE440_001406</name>
</gene>
<keyword evidence="2" id="KW-0812">Transmembrane</keyword>
<feature type="transmembrane region" description="Helical" evidence="2">
    <location>
        <begin position="385"/>
        <end position="404"/>
    </location>
</feature>
<evidence type="ECO:0000256" key="2">
    <source>
        <dbReference type="SAM" id="Phobius"/>
    </source>
</evidence>
<organism evidence="4 5">
    <name type="scientific">Pseudomonas oryzihabitans</name>
    <dbReference type="NCBI Taxonomy" id="47885"/>
    <lineage>
        <taxon>Bacteria</taxon>
        <taxon>Pseudomonadati</taxon>
        <taxon>Pseudomonadota</taxon>
        <taxon>Gammaproteobacteria</taxon>
        <taxon>Pseudomonadales</taxon>
        <taxon>Pseudomonadaceae</taxon>
        <taxon>Pseudomonas</taxon>
    </lineage>
</organism>
<feature type="transmembrane region" description="Helical" evidence="2">
    <location>
        <begin position="416"/>
        <end position="439"/>
    </location>
</feature>
<dbReference type="CDD" id="cd06257">
    <property type="entry name" value="DnaJ"/>
    <property type="match status" value="1"/>
</dbReference>
<feature type="transmembrane region" description="Helical" evidence="2">
    <location>
        <begin position="498"/>
        <end position="518"/>
    </location>
</feature>
<dbReference type="PROSITE" id="PS50076">
    <property type="entry name" value="DNAJ_2"/>
    <property type="match status" value="1"/>
</dbReference>
<evidence type="ECO:0000259" key="3">
    <source>
        <dbReference type="PROSITE" id="PS50076"/>
    </source>
</evidence>
<dbReference type="SUPFAM" id="SSF46565">
    <property type="entry name" value="Chaperone J-domain"/>
    <property type="match status" value="1"/>
</dbReference>
<dbReference type="InterPro" id="IPR036869">
    <property type="entry name" value="J_dom_sf"/>
</dbReference>
<dbReference type="EMBL" id="JAVJAF010000001">
    <property type="protein sequence ID" value="MDR6233665.1"/>
    <property type="molecule type" value="Genomic_DNA"/>
</dbReference>
<reference evidence="4" key="1">
    <citation type="submission" date="2023-08" db="EMBL/GenBank/DDBJ databases">
        <title>Functional and genomic diversity of the sorghum phyllosphere microbiome.</title>
        <authorList>
            <person name="Shade A."/>
        </authorList>
    </citation>
    <scope>NUCLEOTIDE SEQUENCE</scope>
    <source>
        <strain evidence="4">SORGH_AS_0201</strain>
    </source>
</reference>
<evidence type="ECO:0000256" key="1">
    <source>
        <dbReference type="ARBA" id="ARBA00023186"/>
    </source>
</evidence>
<name>A0AAJ2BJR2_9PSED</name>
<feature type="domain" description="J" evidence="3">
    <location>
        <begin position="1"/>
        <end position="52"/>
    </location>
</feature>
<dbReference type="InterPro" id="IPR001623">
    <property type="entry name" value="DnaJ_domain"/>
</dbReference>
<dbReference type="Gene3D" id="1.10.287.110">
    <property type="entry name" value="DnaJ domain"/>
    <property type="match status" value="1"/>
</dbReference>
<keyword evidence="1" id="KW-0143">Chaperone</keyword>
<dbReference type="AlphaFoldDB" id="A0AAJ2BJR2"/>
<evidence type="ECO:0000313" key="5">
    <source>
        <dbReference type="Proteomes" id="UP001268036"/>
    </source>
</evidence>